<keyword evidence="2" id="KW-0812">Transmembrane</keyword>
<proteinExistence type="predicted"/>
<dbReference type="HOGENOM" id="CLU_1773366_0_0_6"/>
<dbReference type="PATRIC" id="fig|1217656.3.peg.2661"/>
<feature type="transmembrane region" description="Helical" evidence="2">
    <location>
        <begin position="59"/>
        <end position="80"/>
    </location>
</feature>
<feature type="compositionally biased region" description="Polar residues" evidence="1">
    <location>
        <begin position="125"/>
        <end position="146"/>
    </location>
</feature>
<keyword evidence="2" id="KW-1133">Transmembrane helix</keyword>
<evidence type="ECO:0000256" key="2">
    <source>
        <dbReference type="SAM" id="Phobius"/>
    </source>
</evidence>
<feature type="region of interest" description="Disordered" evidence="1">
    <location>
        <begin position="85"/>
        <end position="146"/>
    </location>
</feature>
<feature type="compositionally biased region" description="Basic and acidic residues" evidence="1">
    <location>
        <begin position="112"/>
        <end position="122"/>
    </location>
</feature>
<dbReference type="EMBL" id="APPJ01000011">
    <property type="protein sequence ID" value="ENV16969.1"/>
    <property type="molecule type" value="Genomic_DNA"/>
</dbReference>
<dbReference type="Proteomes" id="UP000013148">
    <property type="component" value="Unassembled WGS sequence"/>
</dbReference>
<protein>
    <submittedName>
        <fullName evidence="3">Uncharacterized protein</fullName>
    </submittedName>
</protein>
<organism evidence="3 4">
    <name type="scientific">Acinetobacter guillouiae NIPH 991</name>
    <dbReference type="NCBI Taxonomy" id="1217656"/>
    <lineage>
        <taxon>Bacteria</taxon>
        <taxon>Pseudomonadati</taxon>
        <taxon>Pseudomonadota</taxon>
        <taxon>Gammaproteobacteria</taxon>
        <taxon>Moraxellales</taxon>
        <taxon>Moraxellaceae</taxon>
        <taxon>Acinetobacter</taxon>
    </lineage>
</organism>
<evidence type="ECO:0000313" key="3">
    <source>
        <dbReference type="EMBL" id="ENV16969.1"/>
    </source>
</evidence>
<evidence type="ECO:0000313" key="4">
    <source>
        <dbReference type="Proteomes" id="UP000013148"/>
    </source>
</evidence>
<name>N8Y6Q2_ACIGI</name>
<accession>N8Y6Q2</accession>
<feature type="compositionally biased region" description="Basic and acidic residues" evidence="1">
    <location>
        <begin position="92"/>
        <end position="104"/>
    </location>
</feature>
<keyword evidence="2" id="KW-0472">Membrane</keyword>
<sequence length="146" mass="16560">MSQVRCPYCGSVQVKAMSNQPKKYPRPLDPIALQEWQKGYDCKKCGNDFVVRPPKPLGFFTKLCGWILLAIIAFFVYAAIFSPNKNTSTTTKQEKQSKPVEVETSRSSIQDPFEKESSKQDQESIENSTDQNDTLSIKTTIRESNQ</sequence>
<reference evidence="3 4" key="1">
    <citation type="submission" date="2013-02" db="EMBL/GenBank/DDBJ databases">
        <title>The Genome Sequence of Acinetobacter guillouiae NIPH 991.</title>
        <authorList>
            <consortium name="The Broad Institute Genome Sequencing Platform"/>
            <consortium name="The Broad Institute Genome Sequencing Center for Infectious Disease"/>
            <person name="Cerqueira G."/>
            <person name="Feldgarden M."/>
            <person name="Courvalin P."/>
            <person name="Perichon B."/>
            <person name="Grillot-Courvalin C."/>
            <person name="Clermont D."/>
            <person name="Rocha E."/>
            <person name="Yoon E.-J."/>
            <person name="Nemec A."/>
            <person name="Walker B."/>
            <person name="Young S.K."/>
            <person name="Zeng Q."/>
            <person name="Gargeya S."/>
            <person name="Fitzgerald M."/>
            <person name="Haas B."/>
            <person name="Abouelleil A."/>
            <person name="Alvarado L."/>
            <person name="Arachchi H.M."/>
            <person name="Berlin A.M."/>
            <person name="Chapman S.B."/>
            <person name="Dewar J."/>
            <person name="Goldberg J."/>
            <person name="Griggs A."/>
            <person name="Gujja S."/>
            <person name="Hansen M."/>
            <person name="Howarth C."/>
            <person name="Imamovic A."/>
            <person name="Larimer J."/>
            <person name="McCowan C."/>
            <person name="Murphy C."/>
            <person name="Neiman D."/>
            <person name="Pearson M."/>
            <person name="Priest M."/>
            <person name="Roberts A."/>
            <person name="Saif S."/>
            <person name="Shea T."/>
            <person name="Sisk P."/>
            <person name="Sykes S."/>
            <person name="Wortman J."/>
            <person name="Nusbaum C."/>
            <person name="Birren B."/>
        </authorList>
    </citation>
    <scope>NUCLEOTIDE SEQUENCE [LARGE SCALE GENOMIC DNA]</scope>
    <source>
        <strain evidence="3 4">NIPH 991</strain>
    </source>
</reference>
<dbReference type="RefSeq" id="WP_004820892.1">
    <property type="nucleotide sequence ID" value="NZ_KB849456.1"/>
</dbReference>
<comment type="caution">
    <text evidence="3">The sequence shown here is derived from an EMBL/GenBank/DDBJ whole genome shotgun (WGS) entry which is preliminary data.</text>
</comment>
<gene>
    <name evidence="3" type="ORF">F964_02718</name>
</gene>
<keyword evidence="4" id="KW-1185">Reference proteome</keyword>
<dbReference type="AlphaFoldDB" id="N8Y6Q2"/>
<evidence type="ECO:0000256" key="1">
    <source>
        <dbReference type="SAM" id="MobiDB-lite"/>
    </source>
</evidence>